<feature type="coiled-coil region" evidence="1">
    <location>
        <begin position="223"/>
        <end position="250"/>
    </location>
</feature>
<sequence>MTVLDVAPQVYYDAADICAKVSGDLFTAFKTGMASFGDTTNMAGSIGDGKIWAESYDQQAKDVYTMSIDLVIAIDGYTQVLRQAGYNHALADYDAASGQPEPAAPSTVPSFTLSAQELVSLLVPPSAGGPGRGLIDDGLDLATKVGIPIPDGDTVKLSHSGDVWNSLATNASVTSAAGELERAAAMFEQITSPDANFIDEDLRELKGACDDLAGAYGEMAQACRDQKQAHDDLRTELKNLLDQLAKEIATEVAVSLALSVAASVVSFGVGAAAVAAKTAVAVAKIIDKFVDLIRIAVKAAKLKTAVTVTRLNAARKAAVQRIKDLTTKLVEKLKTLVKRKKSPQELESLGQQIGEEVAQIPRGSGQLDTIISRVNELHLSQDEAAAVTNKASEIGLTGSGGIATLPNGTKMVLPTYTSVRKAFLINADGTVVKYEGDLEQFLQYIR</sequence>
<accession>A0A7D6V852</accession>
<dbReference type="RefSeq" id="WP_181581231.1">
    <property type="nucleotide sequence ID" value="NZ_CP059399.1"/>
</dbReference>
<protein>
    <submittedName>
        <fullName evidence="2">Uncharacterized protein</fullName>
    </submittedName>
</protein>
<gene>
    <name evidence="2" type="ORF">H0264_33375</name>
</gene>
<dbReference type="Proteomes" id="UP000515512">
    <property type="component" value="Chromosome"/>
</dbReference>
<dbReference type="AlphaFoldDB" id="A0A7D6V852"/>
<proteinExistence type="predicted"/>
<evidence type="ECO:0000313" key="2">
    <source>
        <dbReference type="EMBL" id="QLY30032.1"/>
    </source>
</evidence>
<dbReference type="EMBL" id="CP059399">
    <property type="protein sequence ID" value="QLY30032.1"/>
    <property type="molecule type" value="Genomic_DNA"/>
</dbReference>
<keyword evidence="1" id="KW-0175">Coiled coil</keyword>
<evidence type="ECO:0000313" key="3">
    <source>
        <dbReference type="Proteomes" id="UP000515512"/>
    </source>
</evidence>
<organism evidence="2 3">
    <name type="scientific">Nocardia huaxiensis</name>
    <dbReference type="NCBI Taxonomy" id="2755382"/>
    <lineage>
        <taxon>Bacteria</taxon>
        <taxon>Bacillati</taxon>
        <taxon>Actinomycetota</taxon>
        <taxon>Actinomycetes</taxon>
        <taxon>Mycobacteriales</taxon>
        <taxon>Nocardiaceae</taxon>
        <taxon>Nocardia</taxon>
    </lineage>
</organism>
<evidence type="ECO:0000256" key="1">
    <source>
        <dbReference type="SAM" id="Coils"/>
    </source>
</evidence>
<name>A0A7D6V852_9NOCA</name>
<keyword evidence="3" id="KW-1185">Reference proteome</keyword>
<reference evidence="2 3" key="1">
    <citation type="submission" date="2020-07" db="EMBL/GenBank/DDBJ databases">
        <authorList>
            <person name="Zhuang K."/>
            <person name="Ran Y."/>
        </authorList>
    </citation>
    <scope>NUCLEOTIDE SEQUENCE [LARGE SCALE GENOMIC DNA]</scope>
    <source>
        <strain evidence="2 3">WCH-YHL-001</strain>
    </source>
</reference>
<dbReference type="KEGG" id="nhu:H0264_33375"/>